<reference evidence="2" key="1">
    <citation type="journal article" date="2017" name="Proc. Natl. Acad. Sci. U.S.A.">
        <title>Simulation of Deepwater Horizon oil plume reveals substrate specialization within a complex community of hydrocarbon-degraders.</title>
        <authorList>
            <person name="Hu P."/>
            <person name="Dubinsky E.A."/>
            <person name="Probst A.J."/>
            <person name="Wang J."/>
            <person name="Sieber C.M.K."/>
            <person name="Tom L.M."/>
            <person name="Gardinali P."/>
            <person name="Banfield J.F."/>
            <person name="Atlas R.M."/>
            <person name="Andersen G.L."/>
        </authorList>
    </citation>
    <scope>NUCLEOTIDE SEQUENCE [LARGE SCALE GENOMIC DNA]</scope>
</reference>
<protein>
    <submittedName>
        <fullName evidence="1">Uncharacterized protein</fullName>
    </submittedName>
</protein>
<dbReference type="AlphaFoldDB" id="A0A1Y5F6Z7"/>
<dbReference type="Proteomes" id="UP000196531">
    <property type="component" value="Unassembled WGS sequence"/>
</dbReference>
<accession>A0A1Y5F6Z7</accession>
<comment type="caution">
    <text evidence="1">The sequence shown here is derived from an EMBL/GenBank/DDBJ whole genome shotgun (WGS) entry which is preliminary data.</text>
</comment>
<evidence type="ECO:0000313" key="1">
    <source>
        <dbReference type="EMBL" id="OUR93030.1"/>
    </source>
</evidence>
<sequence length="245" mass="28306">MSTNSENENSNYLTNVQDFSMDSTSLYKYEIKIAKTNHKVPVVNDVHLHSIYNPTKEAATFIAKNKKLTNVKNEILILGLGFGYHVGEAIIALKEKWGTDYKIVVIEPNEKVYMDYLEHAELSDVNLKIYAGYKIQDLYKDRFLVDYLLTKPGIIAHPASFNLYENYYKNLLSYQAPKDVGSFDQYIESAILRDNIRRLNQDSDLLTAINEQMYPKEEELDNTDHFFMAFNEMVKGSISIEGRDK</sequence>
<organism evidence="1 2">
    <name type="scientific">Halobacteriovorax marinus</name>
    <dbReference type="NCBI Taxonomy" id="97084"/>
    <lineage>
        <taxon>Bacteria</taxon>
        <taxon>Pseudomonadati</taxon>
        <taxon>Bdellovibrionota</taxon>
        <taxon>Bacteriovoracia</taxon>
        <taxon>Bacteriovoracales</taxon>
        <taxon>Halobacteriovoraceae</taxon>
        <taxon>Halobacteriovorax</taxon>
    </lineage>
</organism>
<proteinExistence type="predicted"/>
<gene>
    <name evidence="1" type="ORF">A9Q84_21235</name>
</gene>
<name>A0A1Y5F6Z7_9BACT</name>
<evidence type="ECO:0000313" key="2">
    <source>
        <dbReference type="Proteomes" id="UP000196531"/>
    </source>
</evidence>
<dbReference type="EMBL" id="MAAO01000016">
    <property type="protein sequence ID" value="OUR93030.1"/>
    <property type="molecule type" value="Genomic_DNA"/>
</dbReference>